<protein>
    <submittedName>
        <fullName evidence="1">Uncharacterized protein</fullName>
    </submittedName>
</protein>
<dbReference type="AlphaFoldDB" id="A0AAV3P2E7"/>
<dbReference type="EMBL" id="BAABME010016192">
    <property type="protein sequence ID" value="GAA0144876.1"/>
    <property type="molecule type" value="Genomic_DNA"/>
</dbReference>
<accession>A0AAV3P2E7</accession>
<reference evidence="1 2" key="1">
    <citation type="submission" date="2024-01" db="EMBL/GenBank/DDBJ databases">
        <title>The complete chloroplast genome sequence of Lithospermum erythrorhizon: insights into the phylogenetic relationship among Boraginaceae species and the maternal lineages of purple gromwells.</title>
        <authorList>
            <person name="Okada T."/>
            <person name="Watanabe K."/>
        </authorList>
    </citation>
    <scope>NUCLEOTIDE SEQUENCE [LARGE SCALE GENOMIC DNA]</scope>
</reference>
<evidence type="ECO:0000313" key="1">
    <source>
        <dbReference type="EMBL" id="GAA0144876.1"/>
    </source>
</evidence>
<organism evidence="1 2">
    <name type="scientific">Lithospermum erythrorhizon</name>
    <name type="common">Purple gromwell</name>
    <name type="synonym">Lithospermum officinale var. erythrorhizon</name>
    <dbReference type="NCBI Taxonomy" id="34254"/>
    <lineage>
        <taxon>Eukaryota</taxon>
        <taxon>Viridiplantae</taxon>
        <taxon>Streptophyta</taxon>
        <taxon>Embryophyta</taxon>
        <taxon>Tracheophyta</taxon>
        <taxon>Spermatophyta</taxon>
        <taxon>Magnoliopsida</taxon>
        <taxon>eudicotyledons</taxon>
        <taxon>Gunneridae</taxon>
        <taxon>Pentapetalae</taxon>
        <taxon>asterids</taxon>
        <taxon>lamiids</taxon>
        <taxon>Boraginales</taxon>
        <taxon>Boraginaceae</taxon>
        <taxon>Boraginoideae</taxon>
        <taxon>Lithospermeae</taxon>
        <taxon>Lithospermum</taxon>
    </lineage>
</organism>
<evidence type="ECO:0000313" key="2">
    <source>
        <dbReference type="Proteomes" id="UP001454036"/>
    </source>
</evidence>
<proteinExistence type="predicted"/>
<sequence length="93" mass="10165">MIPKSFTQSPPGIIDCARACTRLIDWCPKGGCDCFVADFLVGWCYPWPDNQAKIDCKTHNDCKGIASSNATNYCTRSIGSPRGFCVSSKPINL</sequence>
<gene>
    <name evidence="1" type="ORF">LIER_36029</name>
</gene>
<comment type="caution">
    <text evidence="1">The sequence shown here is derived from an EMBL/GenBank/DDBJ whole genome shotgun (WGS) entry which is preliminary data.</text>
</comment>
<dbReference type="Proteomes" id="UP001454036">
    <property type="component" value="Unassembled WGS sequence"/>
</dbReference>
<keyword evidence="2" id="KW-1185">Reference proteome</keyword>
<name>A0AAV3P2E7_LITER</name>